<name>A0A1U7NF63_9FIRM</name>
<dbReference type="EMBL" id="MPJW01000153">
    <property type="protein sequence ID" value="OLU38737.1"/>
    <property type="molecule type" value="Genomic_DNA"/>
</dbReference>
<dbReference type="InterPro" id="IPR001647">
    <property type="entry name" value="HTH_TetR"/>
</dbReference>
<dbReference type="InterPro" id="IPR009057">
    <property type="entry name" value="Homeodomain-like_sf"/>
</dbReference>
<accession>A0A1U7NF63</accession>
<dbReference type="PROSITE" id="PS50977">
    <property type="entry name" value="HTH_TETR_2"/>
    <property type="match status" value="1"/>
</dbReference>
<keyword evidence="1 2" id="KW-0238">DNA-binding</keyword>
<organism evidence="4 5">
    <name type="scientific">Ileibacterium valens</name>
    <dbReference type="NCBI Taxonomy" id="1862668"/>
    <lineage>
        <taxon>Bacteria</taxon>
        <taxon>Bacillati</taxon>
        <taxon>Bacillota</taxon>
        <taxon>Erysipelotrichia</taxon>
        <taxon>Erysipelotrichales</taxon>
        <taxon>Erysipelotrichaceae</taxon>
        <taxon>Ileibacterium</taxon>
    </lineage>
</organism>
<evidence type="ECO:0000313" key="5">
    <source>
        <dbReference type="Proteomes" id="UP000186341"/>
    </source>
</evidence>
<protein>
    <recommendedName>
        <fullName evidence="3">HTH tetR-type domain-containing protein</fullName>
    </recommendedName>
</protein>
<dbReference type="PANTHER" id="PTHR43479">
    <property type="entry name" value="ACREF/ENVCD OPERON REPRESSOR-RELATED"/>
    <property type="match status" value="1"/>
</dbReference>
<dbReference type="PRINTS" id="PR00455">
    <property type="entry name" value="HTHTETR"/>
</dbReference>
<feature type="domain" description="HTH tetR-type" evidence="3">
    <location>
        <begin position="38"/>
        <end position="98"/>
    </location>
</feature>
<dbReference type="SUPFAM" id="SSF46689">
    <property type="entry name" value="Homeodomain-like"/>
    <property type="match status" value="1"/>
</dbReference>
<evidence type="ECO:0000256" key="2">
    <source>
        <dbReference type="PROSITE-ProRule" id="PRU00335"/>
    </source>
</evidence>
<feature type="DNA-binding region" description="H-T-H motif" evidence="2">
    <location>
        <begin position="61"/>
        <end position="80"/>
    </location>
</feature>
<proteinExistence type="predicted"/>
<comment type="caution">
    <text evidence="4">The sequence shown here is derived from an EMBL/GenBank/DDBJ whole genome shotgun (WGS) entry which is preliminary data.</text>
</comment>
<reference evidence="4 5" key="1">
    <citation type="submission" date="2016-11" db="EMBL/GenBank/DDBJ databases">
        <title>Description of two novel members of the family Erysipelotrichaceae: Ileibacterium lipovorans gen. nov., sp. nov. and Dubosiella newyorkensis, gen. nov., sp. nov.</title>
        <authorList>
            <person name="Cox L.M."/>
            <person name="Sohn J."/>
            <person name="Tyrrell K.L."/>
            <person name="Citron D.M."/>
            <person name="Lawson P.A."/>
            <person name="Patel N.B."/>
            <person name="Iizumi T."/>
            <person name="Perez-Perez G.I."/>
            <person name="Goldstein E.J."/>
            <person name="Blaser M.J."/>
        </authorList>
    </citation>
    <scope>NUCLEOTIDE SEQUENCE [LARGE SCALE GENOMIC DNA]</scope>
    <source>
        <strain evidence="4 5">NYU-BL-A3</strain>
    </source>
</reference>
<dbReference type="Proteomes" id="UP000186341">
    <property type="component" value="Unassembled WGS sequence"/>
</dbReference>
<dbReference type="GO" id="GO:0003677">
    <property type="term" value="F:DNA binding"/>
    <property type="evidence" value="ECO:0007669"/>
    <property type="project" value="UniProtKB-UniRule"/>
</dbReference>
<evidence type="ECO:0000256" key="1">
    <source>
        <dbReference type="ARBA" id="ARBA00023125"/>
    </source>
</evidence>
<sequence length="230" mass="26519">MKNPFFLNNLTVGKAFYFLSKKVCYNLIGYMIMAVDKRLIVNQIYSTSIQLFMDKGYENISVNEICRNVGITKPTFYRYISSKDDILTNYYFDIPEFHPVINKASEQENDYLQLIIDTFRNSFSHYLSLGVDLFKSHIISQTKGLTQLTGYDENFKNTMIDYIEKGKKYGQIQNEQDPETILEQLMAILLGYAYTICTNPTDDAAELSDLESLMIGVCHAYTDMPEDVHG</sequence>
<gene>
    <name evidence="4" type="ORF">BO222_07930</name>
</gene>
<evidence type="ECO:0000313" key="4">
    <source>
        <dbReference type="EMBL" id="OLU38737.1"/>
    </source>
</evidence>
<dbReference type="Pfam" id="PF00440">
    <property type="entry name" value="TetR_N"/>
    <property type="match status" value="1"/>
</dbReference>
<evidence type="ECO:0000259" key="3">
    <source>
        <dbReference type="PROSITE" id="PS50977"/>
    </source>
</evidence>
<dbReference type="InterPro" id="IPR050624">
    <property type="entry name" value="HTH-type_Tx_Regulator"/>
</dbReference>
<keyword evidence="5" id="KW-1185">Reference proteome</keyword>
<dbReference type="AlphaFoldDB" id="A0A1U7NF63"/>
<dbReference type="PANTHER" id="PTHR43479:SF11">
    <property type="entry name" value="ACREF_ENVCD OPERON REPRESSOR-RELATED"/>
    <property type="match status" value="1"/>
</dbReference>
<dbReference type="Gene3D" id="1.10.357.10">
    <property type="entry name" value="Tetracycline Repressor, domain 2"/>
    <property type="match status" value="1"/>
</dbReference>